<comment type="subcellular location">
    <subcellularLocation>
        <location evidence="1">Cell outer membrane</location>
    </subcellularLocation>
</comment>
<gene>
    <name evidence="6" type="ORF">BegalDRAFT_0774</name>
</gene>
<dbReference type="EMBL" id="JH600070">
    <property type="protein sequence ID" value="EIJ41685.1"/>
    <property type="molecule type" value="Genomic_DNA"/>
</dbReference>
<dbReference type="STRING" id="395493.BegalDRAFT_0774"/>
<keyword evidence="7" id="KW-1185">Reference proteome</keyword>
<dbReference type="InterPro" id="IPR050330">
    <property type="entry name" value="Bact_OuterMem_StrucFunc"/>
</dbReference>
<proteinExistence type="predicted"/>
<dbReference type="Proteomes" id="UP000005744">
    <property type="component" value="Unassembled WGS sequence"/>
</dbReference>
<evidence type="ECO:0000256" key="4">
    <source>
        <dbReference type="PROSITE-ProRule" id="PRU00473"/>
    </source>
</evidence>
<dbReference type="GO" id="GO:0009279">
    <property type="term" value="C:cell outer membrane"/>
    <property type="evidence" value="ECO:0007669"/>
    <property type="project" value="UniProtKB-SubCell"/>
</dbReference>
<dbReference type="InterPro" id="IPR006690">
    <property type="entry name" value="OMPA-like_CS"/>
</dbReference>
<dbReference type="RefSeq" id="WP_002683833.1">
    <property type="nucleotide sequence ID" value="NZ_JH600070.1"/>
</dbReference>
<dbReference type="HOGENOM" id="CLU_016890_12_3_6"/>
<dbReference type="InterPro" id="IPR036737">
    <property type="entry name" value="OmpA-like_sf"/>
</dbReference>
<evidence type="ECO:0000313" key="7">
    <source>
        <dbReference type="Proteomes" id="UP000005744"/>
    </source>
</evidence>
<dbReference type="eggNOG" id="COG2885">
    <property type="taxonomic scope" value="Bacteria"/>
</dbReference>
<dbReference type="Pfam" id="PF00691">
    <property type="entry name" value="OmpA"/>
    <property type="match status" value="1"/>
</dbReference>
<reference evidence="6 7" key="1">
    <citation type="submission" date="2011-11" db="EMBL/GenBank/DDBJ databases">
        <title>Improved High-Quality Draft sequence of Beggiatoa alba B18lD.</title>
        <authorList>
            <consortium name="US DOE Joint Genome Institute"/>
            <person name="Lucas S."/>
            <person name="Han J."/>
            <person name="Lapidus A."/>
            <person name="Cheng J.-F."/>
            <person name="Goodwin L."/>
            <person name="Pitluck S."/>
            <person name="Peters L."/>
            <person name="Mikhailova N."/>
            <person name="Held B."/>
            <person name="Detter J.C."/>
            <person name="Han C."/>
            <person name="Tapia R."/>
            <person name="Land M."/>
            <person name="Hauser L."/>
            <person name="Kyrpides N."/>
            <person name="Ivanova N."/>
            <person name="Pagani I."/>
            <person name="Samuel K."/>
            <person name="Teske A."/>
            <person name="Mueller J."/>
            <person name="Woyke T."/>
        </authorList>
    </citation>
    <scope>NUCLEOTIDE SEQUENCE [LARGE SCALE GENOMIC DNA]</scope>
    <source>
        <strain evidence="6 7">B18LD</strain>
    </source>
</reference>
<dbReference type="PRINTS" id="PR01021">
    <property type="entry name" value="OMPADOMAIN"/>
</dbReference>
<dbReference type="AlphaFoldDB" id="I3CDJ2"/>
<evidence type="ECO:0000256" key="1">
    <source>
        <dbReference type="ARBA" id="ARBA00004442"/>
    </source>
</evidence>
<evidence type="ECO:0000256" key="2">
    <source>
        <dbReference type="ARBA" id="ARBA00023136"/>
    </source>
</evidence>
<evidence type="ECO:0000313" key="6">
    <source>
        <dbReference type="EMBL" id="EIJ41685.1"/>
    </source>
</evidence>
<dbReference type="OrthoDB" id="6195779at2"/>
<evidence type="ECO:0000256" key="3">
    <source>
        <dbReference type="ARBA" id="ARBA00023237"/>
    </source>
</evidence>
<dbReference type="PANTHER" id="PTHR30329">
    <property type="entry name" value="STATOR ELEMENT OF FLAGELLAR MOTOR COMPLEX"/>
    <property type="match status" value="1"/>
</dbReference>
<accession>I3CDJ2</accession>
<protein>
    <submittedName>
        <fullName evidence="6">Outer membrane protein/peptidoglycan-associated (Lipo)protein</fullName>
    </submittedName>
</protein>
<dbReference type="Gene3D" id="3.30.1330.60">
    <property type="entry name" value="OmpA-like domain"/>
    <property type="match status" value="1"/>
</dbReference>
<keyword evidence="3" id="KW-0998">Cell outer membrane</keyword>
<dbReference type="PANTHER" id="PTHR30329:SF21">
    <property type="entry name" value="LIPOPROTEIN YIAD-RELATED"/>
    <property type="match status" value="1"/>
</dbReference>
<evidence type="ECO:0000259" key="5">
    <source>
        <dbReference type="PROSITE" id="PS51123"/>
    </source>
</evidence>
<keyword evidence="2 4" id="KW-0472">Membrane</keyword>
<feature type="domain" description="OmpA-like" evidence="5">
    <location>
        <begin position="70"/>
        <end position="185"/>
    </location>
</feature>
<organism evidence="6 7">
    <name type="scientific">Beggiatoa alba B18LD</name>
    <dbReference type="NCBI Taxonomy" id="395493"/>
    <lineage>
        <taxon>Bacteria</taxon>
        <taxon>Pseudomonadati</taxon>
        <taxon>Pseudomonadota</taxon>
        <taxon>Gammaproteobacteria</taxon>
        <taxon>Thiotrichales</taxon>
        <taxon>Thiotrichaceae</taxon>
        <taxon>Beggiatoa</taxon>
    </lineage>
</organism>
<dbReference type="CDD" id="cd07185">
    <property type="entry name" value="OmpA_C-like"/>
    <property type="match status" value="1"/>
</dbReference>
<sequence>MKNMLSFSPLKLITVITILTFLNACDAIKSSSLMAAGNADKSNIVPPQRSGLNSMSAGGLTMLGLQGVQTERGMMYSIDAVLFDFDKASLNASAQATVDQLAGIIQQNAGRYIAVEGHTDNVGSKSYNQDLSERRAESVAQALVSRGVDYGRLQVKGFGENRPVVSNKSASGRQKNRRVEVTILN</sequence>
<dbReference type="PROSITE" id="PS51123">
    <property type="entry name" value="OMPA_2"/>
    <property type="match status" value="1"/>
</dbReference>
<name>I3CDJ2_9GAMM</name>
<dbReference type="SUPFAM" id="SSF103088">
    <property type="entry name" value="OmpA-like"/>
    <property type="match status" value="1"/>
</dbReference>
<dbReference type="PROSITE" id="PS01068">
    <property type="entry name" value="OMPA_1"/>
    <property type="match status" value="1"/>
</dbReference>
<dbReference type="InterPro" id="IPR006665">
    <property type="entry name" value="OmpA-like"/>
</dbReference>
<dbReference type="InterPro" id="IPR006664">
    <property type="entry name" value="OMP_bac"/>
</dbReference>